<accession>A0ABS1C276</accession>
<dbReference type="EMBL" id="JAEHFX010000004">
    <property type="protein sequence ID" value="MBK0403266.1"/>
    <property type="molecule type" value="Genomic_DNA"/>
</dbReference>
<evidence type="ECO:0000256" key="1">
    <source>
        <dbReference type="SAM" id="MobiDB-lite"/>
    </source>
</evidence>
<organism evidence="3 4">
    <name type="scientific">Adhaeribacter terrigena</name>
    <dbReference type="NCBI Taxonomy" id="2793070"/>
    <lineage>
        <taxon>Bacteria</taxon>
        <taxon>Pseudomonadati</taxon>
        <taxon>Bacteroidota</taxon>
        <taxon>Cytophagia</taxon>
        <taxon>Cytophagales</taxon>
        <taxon>Hymenobacteraceae</taxon>
        <taxon>Adhaeribacter</taxon>
    </lineage>
</organism>
<reference evidence="3 4" key="1">
    <citation type="submission" date="2020-12" db="EMBL/GenBank/DDBJ databases">
        <title>Bacterial novel species Adhaeribacter sp. BT258 isolated from soil.</title>
        <authorList>
            <person name="Jung H.-Y."/>
        </authorList>
    </citation>
    <scope>NUCLEOTIDE SEQUENCE [LARGE SCALE GENOMIC DNA]</scope>
    <source>
        <strain evidence="3 4">BT258</strain>
    </source>
</reference>
<sequence length="177" mass="18924">MKLPFLKYAYYFTFLGLLFTGCQTSKPAYLFAETAGNYPPQTRTLTSEKSPATSTPTPELKPKTVAIPEEKVLYAANTTQPVAFSAASSTSEQNQFSARLQVSGKPEKMVSEKRYDEPEKVRSRALSGVFLAAGTILLLVALGLVIAGVSGAGIVAWVGGGLFLTGFIFSMVALLGR</sequence>
<name>A0ABS1C276_9BACT</name>
<feature type="region of interest" description="Disordered" evidence="1">
    <location>
        <begin position="41"/>
        <end position="61"/>
    </location>
</feature>
<gene>
    <name evidence="3" type="ORF">I5M27_09735</name>
</gene>
<keyword evidence="4" id="KW-1185">Reference proteome</keyword>
<keyword evidence="2" id="KW-1133">Transmembrane helix</keyword>
<evidence type="ECO:0000313" key="3">
    <source>
        <dbReference type="EMBL" id="MBK0403266.1"/>
    </source>
</evidence>
<dbReference type="RefSeq" id="WP_200506020.1">
    <property type="nucleotide sequence ID" value="NZ_JAEHFX010000004.1"/>
</dbReference>
<dbReference type="PROSITE" id="PS51257">
    <property type="entry name" value="PROKAR_LIPOPROTEIN"/>
    <property type="match status" value="1"/>
</dbReference>
<dbReference type="Proteomes" id="UP000644147">
    <property type="component" value="Unassembled WGS sequence"/>
</dbReference>
<feature type="transmembrane region" description="Helical" evidence="2">
    <location>
        <begin position="129"/>
        <end position="148"/>
    </location>
</feature>
<feature type="compositionally biased region" description="Polar residues" evidence="1">
    <location>
        <begin position="41"/>
        <end position="57"/>
    </location>
</feature>
<feature type="transmembrane region" description="Helical" evidence="2">
    <location>
        <begin position="154"/>
        <end position="175"/>
    </location>
</feature>
<evidence type="ECO:0000313" key="4">
    <source>
        <dbReference type="Proteomes" id="UP000644147"/>
    </source>
</evidence>
<proteinExistence type="predicted"/>
<evidence type="ECO:0000256" key="2">
    <source>
        <dbReference type="SAM" id="Phobius"/>
    </source>
</evidence>
<protein>
    <submittedName>
        <fullName evidence="3">Uncharacterized protein</fullName>
    </submittedName>
</protein>
<comment type="caution">
    <text evidence="3">The sequence shown here is derived from an EMBL/GenBank/DDBJ whole genome shotgun (WGS) entry which is preliminary data.</text>
</comment>
<keyword evidence="2" id="KW-0472">Membrane</keyword>
<keyword evidence="2" id="KW-0812">Transmembrane</keyword>